<dbReference type="Pfam" id="PF00107">
    <property type="entry name" value="ADH_zinc_N"/>
    <property type="match status" value="1"/>
</dbReference>
<dbReference type="Pfam" id="PF08240">
    <property type="entry name" value="ADH_N"/>
    <property type="match status" value="1"/>
</dbReference>
<dbReference type="EC" id="1.1.1.1" evidence="3"/>
<evidence type="ECO:0000259" key="2">
    <source>
        <dbReference type="SMART" id="SM00829"/>
    </source>
</evidence>
<dbReference type="AlphaFoldDB" id="A0A160TYX7"/>
<dbReference type="InterPro" id="IPR013149">
    <property type="entry name" value="ADH-like_C"/>
</dbReference>
<dbReference type="InterPro" id="IPR036291">
    <property type="entry name" value="NAD(P)-bd_dom_sf"/>
</dbReference>
<dbReference type="Gene3D" id="3.40.50.720">
    <property type="entry name" value="NAD(P)-binding Rossmann-like Domain"/>
    <property type="match status" value="1"/>
</dbReference>
<dbReference type="SUPFAM" id="SSF51735">
    <property type="entry name" value="NAD(P)-binding Rossmann-fold domains"/>
    <property type="match status" value="1"/>
</dbReference>
<accession>A0A160TYX7</accession>
<keyword evidence="1" id="KW-0521">NADP</keyword>
<evidence type="ECO:0000313" key="3">
    <source>
        <dbReference type="EMBL" id="CUS55089.1"/>
    </source>
</evidence>
<dbReference type="InterPro" id="IPR020843">
    <property type="entry name" value="ER"/>
</dbReference>
<dbReference type="SMART" id="SM00829">
    <property type="entry name" value="PKS_ER"/>
    <property type="match status" value="1"/>
</dbReference>
<keyword evidence="3" id="KW-0560">Oxidoreductase</keyword>
<dbReference type="SUPFAM" id="SSF50129">
    <property type="entry name" value="GroES-like"/>
    <property type="match status" value="1"/>
</dbReference>
<organism evidence="3">
    <name type="scientific">hydrothermal vent metagenome</name>
    <dbReference type="NCBI Taxonomy" id="652676"/>
    <lineage>
        <taxon>unclassified sequences</taxon>
        <taxon>metagenomes</taxon>
        <taxon>ecological metagenomes</taxon>
    </lineage>
</organism>
<sequence>MTIELPKTMHAIVLTGHGGLDKLVFHNNWPTPVPKVDDVLIRVGACGLNNTDVNTRSAWYSKGNMEATTGDALAGAAGEDGTWGGTSVSFPRIQGADVAGIVVAVGQQADAVLIGQRVLVDSWLRDWSDPMNLDKTSYFGSECDGGYAEYTTVSQRQVHPIDCALSDAELATFACSYVTAENMLNRAQVAAGDTVLVTGASGGVGSALVQLANRRDAVVVALCGADKAKAVNDLGPAAVLERNAADLRPRLQAAIGRDTVDVVADVIGGVLWPQLIDTIARGGRYTCAGAIAGPVVEFDLRTFYLRDLIFTGATVAPPGVFADLVRYIEQDEIRPLLAATFPLSQFHAAQQAFIDKHHVGNIVVCPGT</sequence>
<evidence type="ECO:0000256" key="1">
    <source>
        <dbReference type="ARBA" id="ARBA00022857"/>
    </source>
</evidence>
<dbReference type="InterPro" id="IPR011032">
    <property type="entry name" value="GroES-like_sf"/>
</dbReference>
<dbReference type="GO" id="GO:0004022">
    <property type="term" value="F:alcohol dehydrogenase (NAD+) activity"/>
    <property type="evidence" value="ECO:0007669"/>
    <property type="project" value="UniProtKB-EC"/>
</dbReference>
<dbReference type="Gene3D" id="3.90.180.10">
    <property type="entry name" value="Medium-chain alcohol dehydrogenases, catalytic domain"/>
    <property type="match status" value="1"/>
</dbReference>
<dbReference type="PANTHER" id="PTHR44154:SF1">
    <property type="entry name" value="QUINONE OXIDOREDUCTASE"/>
    <property type="match status" value="1"/>
</dbReference>
<dbReference type="PANTHER" id="PTHR44154">
    <property type="entry name" value="QUINONE OXIDOREDUCTASE"/>
    <property type="match status" value="1"/>
</dbReference>
<reference evidence="3" key="1">
    <citation type="submission" date="2015-10" db="EMBL/GenBank/DDBJ databases">
        <authorList>
            <person name="Gilbert D.G."/>
        </authorList>
    </citation>
    <scope>NUCLEOTIDE SEQUENCE</scope>
</reference>
<dbReference type="EMBL" id="CZRL01000120">
    <property type="protein sequence ID" value="CUS55089.1"/>
    <property type="molecule type" value="Genomic_DNA"/>
</dbReference>
<dbReference type="InterPro" id="IPR051603">
    <property type="entry name" value="Zinc-ADH_QOR/CCCR"/>
</dbReference>
<gene>
    <name evidence="3" type="ORF">MGWOODY_XGa2157</name>
</gene>
<feature type="domain" description="Enoyl reductase (ER)" evidence="2">
    <location>
        <begin position="18"/>
        <end position="364"/>
    </location>
</feature>
<dbReference type="CDD" id="cd08274">
    <property type="entry name" value="MDR9"/>
    <property type="match status" value="1"/>
</dbReference>
<proteinExistence type="predicted"/>
<protein>
    <submittedName>
        <fullName evidence="3">Alcohol dehydrogenase</fullName>
        <ecNumber evidence="3">1.1.1.1</ecNumber>
    </submittedName>
</protein>
<name>A0A160TYX7_9ZZZZ</name>
<dbReference type="InterPro" id="IPR013154">
    <property type="entry name" value="ADH-like_N"/>
</dbReference>